<dbReference type="PROSITE" id="PS01186">
    <property type="entry name" value="EGF_2"/>
    <property type="match status" value="1"/>
</dbReference>
<dbReference type="PANTHER" id="PTHR24033">
    <property type="entry name" value="EGF-LIKE DOMAIN-CONTAINING PROTEIN"/>
    <property type="match status" value="1"/>
</dbReference>
<dbReference type="CDD" id="cd00054">
    <property type="entry name" value="EGF_CA"/>
    <property type="match status" value="2"/>
</dbReference>
<dbReference type="InterPro" id="IPR001791">
    <property type="entry name" value="Laminin_G"/>
</dbReference>
<dbReference type="SMART" id="SM00181">
    <property type="entry name" value="EGF"/>
    <property type="match status" value="2"/>
</dbReference>
<evidence type="ECO:0000259" key="5">
    <source>
        <dbReference type="PROSITE" id="PS50026"/>
    </source>
</evidence>
<gene>
    <name evidence="6" type="ORF">TTAC_LOCUS2488</name>
</gene>
<keyword evidence="7" id="KW-1185">Reference proteome</keyword>
<dbReference type="SUPFAM" id="SSF49899">
    <property type="entry name" value="Concanavalin A-like lectins/glucanases"/>
    <property type="match status" value="1"/>
</dbReference>
<keyword evidence="1 2" id="KW-1015">Disulfide bond</keyword>
<dbReference type="InterPro" id="IPR000742">
    <property type="entry name" value="EGF"/>
</dbReference>
<dbReference type="PROSITE" id="PS50026">
    <property type="entry name" value="EGF_3"/>
    <property type="match status" value="2"/>
</dbReference>
<reference evidence="6 7" key="2">
    <citation type="submission" date="2018-11" db="EMBL/GenBank/DDBJ databases">
        <authorList>
            <consortium name="Pathogen Informatics"/>
        </authorList>
    </citation>
    <scope>NUCLEOTIDE SEQUENCE [LARGE SCALE GENOMIC DNA]</scope>
</reference>
<keyword evidence="2" id="KW-0245">EGF-like domain</keyword>
<name>A0A0R3WP13_HYDTA</name>
<evidence type="ECO:0000256" key="3">
    <source>
        <dbReference type="SAM" id="Phobius"/>
    </source>
</evidence>
<dbReference type="OrthoDB" id="6225506at2759"/>
<dbReference type="Gene3D" id="2.60.120.200">
    <property type="match status" value="1"/>
</dbReference>
<dbReference type="AlphaFoldDB" id="A0A0R3WP13"/>
<dbReference type="STRING" id="6205.A0A0R3WP13"/>
<dbReference type="PROSITE" id="PS00022">
    <property type="entry name" value="EGF_1"/>
    <property type="match status" value="1"/>
</dbReference>
<dbReference type="PROSITE" id="PS50025">
    <property type="entry name" value="LAM_G_DOMAIN"/>
    <property type="match status" value="1"/>
</dbReference>
<accession>A0A0R3WP13</accession>
<dbReference type="EMBL" id="UYWX01001134">
    <property type="protein sequence ID" value="VDM20192.1"/>
    <property type="molecule type" value="Genomic_DNA"/>
</dbReference>
<organism evidence="8">
    <name type="scientific">Hydatigena taeniaeformis</name>
    <name type="common">Feline tapeworm</name>
    <name type="synonym">Taenia taeniaeformis</name>
    <dbReference type="NCBI Taxonomy" id="6205"/>
    <lineage>
        <taxon>Eukaryota</taxon>
        <taxon>Metazoa</taxon>
        <taxon>Spiralia</taxon>
        <taxon>Lophotrochozoa</taxon>
        <taxon>Platyhelminthes</taxon>
        <taxon>Cestoda</taxon>
        <taxon>Eucestoda</taxon>
        <taxon>Cyclophyllidea</taxon>
        <taxon>Taeniidae</taxon>
        <taxon>Hydatigera</taxon>
    </lineage>
</organism>
<dbReference type="InterPro" id="IPR051830">
    <property type="entry name" value="NOTCH_homolog"/>
</dbReference>
<feature type="disulfide bond" evidence="2">
    <location>
        <begin position="298"/>
        <end position="307"/>
    </location>
</feature>
<feature type="domain" description="Laminin G" evidence="4">
    <location>
        <begin position="19"/>
        <end position="215"/>
    </location>
</feature>
<sequence length="441" mass="49906">MYLFPLLSYSANRLFLHKYISVFEVVTTNLRLSAVQEWQITGPILIVLGSKPGFTIHLSLRTRQRETPVLRSRDERLSLIVILLPNMLWSLFLKIFSGRLEFRMGTSTIALPGVDLTDGLWHTIQLTVTPVIRGTASRMVELSVDGLWNAFYNATLLLTEYSSHSDLNGYLIIEAISSCLSDVRVEMRDSRNNIVHDYVLSDLTDERRSLLQKGCESEDLCASSNPCGPREICIPEWRGYKCICKVGFSHRLIPPSTTPQCVLTSCDPNPCQNGGECFVLENETISWENETVGVLCGCPGGWTGVFCERPPLARSGLQNWWLIPFFFVLILIVFWMVFCVFWWRRRKVKKIASNLSNGPPFVDQQERMTLDSVAKAVRGTSVETRTADSMLSAEGEHFLAMDQPLQYAFEGYDSSPPPTYFFNSTNGSSSSRRFDFSKRAP</sequence>
<dbReference type="InterPro" id="IPR013320">
    <property type="entry name" value="ConA-like_dom_sf"/>
</dbReference>
<dbReference type="Proteomes" id="UP000274429">
    <property type="component" value="Unassembled WGS sequence"/>
</dbReference>
<feature type="domain" description="EGF-like" evidence="5">
    <location>
        <begin position="262"/>
        <end position="308"/>
    </location>
</feature>
<evidence type="ECO:0000256" key="2">
    <source>
        <dbReference type="PROSITE-ProRule" id="PRU00076"/>
    </source>
</evidence>
<feature type="transmembrane region" description="Helical" evidence="3">
    <location>
        <begin position="320"/>
        <end position="343"/>
    </location>
</feature>
<proteinExistence type="predicted"/>
<keyword evidence="3" id="KW-0812">Transmembrane</keyword>
<protein>
    <submittedName>
        <fullName evidence="8">EGF-like domain-containing protein</fullName>
    </submittedName>
</protein>
<dbReference type="Gene3D" id="2.10.25.10">
    <property type="entry name" value="Laminin"/>
    <property type="match status" value="2"/>
</dbReference>
<evidence type="ECO:0000313" key="7">
    <source>
        <dbReference type="Proteomes" id="UP000274429"/>
    </source>
</evidence>
<evidence type="ECO:0000256" key="1">
    <source>
        <dbReference type="ARBA" id="ARBA00023157"/>
    </source>
</evidence>
<keyword evidence="3" id="KW-0472">Membrane</keyword>
<dbReference type="SUPFAM" id="SSF57196">
    <property type="entry name" value="EGF/Laminin"/>
    <property type="match status" value="2"/>
</dbReference>
<keyword evidence="3" id="KW-1133">Transmembrane helix</keyword>
<feature type="domain" description="EGF-like" evidence="5">
    <location>
        <begin position="217"/>
        <end position="254"/>
    </location>
</feature>
<dbReference type="PANTHER" id="PTHR24033:SF151">
    <property type="entry name" value="NOTCH 2"/>
    <property type="match status" value="1"/>
</dbReference>
<evidence type="ECO:0000313" key="6">
    <source>
        <dbReference type="EMBL" id="VDM20192.1"/>
    </source>
</evidence>
<comment type="caution">
    <text evidence="2">Lacks conserved residue(s) required for the propagation of feature annotation.</text>
</comment>
<evidence type="ECO:0000259" key="4">
    <source>
        <dbReference type="PROSITE" id="PS50025"/>
    </source>
</evidence>
<reference evidence="8" key="1">
    <citation type="submission" date="2017-02" db="UniProtKB">
        <authorList>
            <consortium name="WormBaseParasite"/>
        </authorList>
    </citation>
    <scope>IDENTIFICATION</scope>
</reference>
<dbReference type="WBParaSite" id="TTAC_0000250101-mRNA-1">
    <property type="protein sequence ID" value="TTAC_0000250101-mRNA-1"/>
    <property type="gene ID" value="TTAC_0000250101"/>
</dbReference>
<evidence type="ECO:0000313" key="8">
    <source>
        <dbReference type="WBParaSite" id="TTAC_0000250101-mRNA-1"/>
    </source>
</evidence>